<keyword evidence="5 6" id="KW-0472">Membrane</keyword>
<dbReference type="InterPro" id="IPR008952">
    <property type="entry name" value="Tetraspanin_EC2_sf"/>
</dbReference>
<dbReference type="SUPFAM" id="SSF48652">
    <property type="entry name" value="Tetraspanin"/>
    <property type="match status" value="1"/>
</dbReference>
<comment type="similarity">
    <text evidence="2 6">Belongs to the tetraspanin (TM4SF) family.</text>
</comment>
<dbReference type="InterPro" id="IPR000301">
    <property type="entry name" value="Tetraspanin_animals"/>
</dbReference>
<feature type="transmembrane region" description="Helical" evidence="6">
    <location>
        <begin position="12"/>
        <end position="34"/>
    </location>
</feature>
<dbReference type="AlphaFoldDB" id="A0A1W7RAS4"/>
<accession>A0A1W7RAS4</accession>
<dbReference type="Pfam" id="PF00335">
    <property type="entry name" value="Tetraspanin"/>
    <property type="match status" value="1"/>
</dbReference>
<dbReference type="EMBL" id="GFAH01000140">
    <property type="protein sequence ID" value="JAV48249.1"/>
    <property type="molecule type" value="Transcribed_RNA"/>
</dbReference>
<keyword evidence="3 6" id="KW-0812">Transmembrane</keyword>
<dbReference type="PANTHER" id="PTHR19282">
    <property type="entry name" value="TETRASPANIN"/>
    <property type="match status" value="1"/>
</dbReference>
<dbReference type="GO" id="GO:0005886">
    <property type="term" value="C:plasma membrane"/>
    <property type="evidence" value="ECO:0007669"/>
    <property type="project" value="TreeGrafter"/>
</dbReference>
<evidence type="ECO:0000256" key="1">
    <source>
        <dbReference type="ARBA" id="ARBA00004141"/>
    </source>
</evidence>
<evidence type="ECO:0000256" key="5">
    <source>
        <dbReference type="ARBA" id="ARBA00023136"/>
    </source>
</evidence>
<sequence>MALQGCYACIKYLVIIFNFLFWLAGIGVLALSIYTYVKASNYVAGSDEIKTLFISLYILMAAGSLMTILGFLGCCGALRESQCMLGSFFFLVLIILIAEIVAGVWAAMNQKEVEDILTNELRRIIQKEYGLNEVANRTIDAIQHDFTCCGASGPSDWKESNFNKNKDGGKITTTEDALRGVQSQFGIYKVPSSCCVNSAECNPNPLQTIGNAVGFDNSIHKDGCVKKLEKAFKNNLTIVAGVGIGLGVIQILGLIFSIILCCAIRNGEGVSYHV</sequence>
<evidence type="ECO:0000256" key="4">
    <source>
        <dbReference type="ARBA" id="ARBA00022989"/>
    </source>
</evidence>
<evidence type="ECO:0000256" key="6">
    <source>
        <dbReference type="RuleBase" id="RU361218"/>
    </source>
</evidence>
<protein>
    <recommendedName>
        <fullName evidence="6">Tetraspanin</fullName>
    </recommendedName>
</protein>
<dbReference type="InterPro" id="IPR018499">
    <property type="entry name" value="Tetraspanin/Peripherin"/>
</dbReference>
<dbReference type="PIRSF" id="PIRSF002419">
    <property type="entry name" value="Tetraspanin"/>
    <property type="match status" value="1"/>
</dbReference>
<evidence type="ECO:0000256" key="2">
    <source>
        <dbReference type="ARBA" id="ARBA00006840"/>
    </source>
</evidence>
<evidence type="ECO:0000256" key="3">
    <source>
        <dbReference type="ARBA" id="ARBA00022692"/>
    </source>
</evidence>
<dbReference type="PRINTS" id="PR00259">
    <property type="entry name" value="TMFOUR"/>
</dbReference>
<feature type="transmembrane region" description="Helical" evidence="6">
    <location>
        <begin position="238"/>
        <end position="264"/>
    </location>
</feature>
<dbReference type="Gene3D" id="1.10.1450.10">
    <property type="entry name" value="Tetraspanin"/>
    <property type="match status" value="1"/>
</dbReference>
<feature type="transmembrane region" description="Helical" evidence="6">
    <location>
        <begin position="54"/>
        <end position="78"/>
    </location>
</feature>
<dbReference type="PANTHER" id="PTHR19282:SF551">
    <property type="entry name" value="RE08073P-RELATED"/>
    <property type="match status" value="1"/>
</dbReference>
<organism evidence="7">
    <name type="scientific">Hadrurus spadix</name>
    <dbReference type="NCBI Taxonomy" id="141984"/>
    <lineage>
        <taxon>Eukaryota</taxon>
        <taxon>Metazoa</taxon>
        <taxon>Ecdysozoa</taxon>
        <taxon>Arthropoda</taxon>
        <taxon>Chelicerata</taxon>
        <taxon>Arachnida</taxon>
        <taxon>Scorpiones</taxon>
        <taxon>Iurida</taxon>
        <taxon>Iuroidea</taxon>
        <taxon>Hadrurus</taxon>
    </lineage>
</organism>
<keyword evidence="4 6" id="KW-1133">Transmembrane helix</keyword>
<evidence type="ECO:0000313" key="7">
    <source>
        <dbReference type="EMBL" id="JAV48249.1"/>
    </source>
</evidence>
<feature type="transmembrane region" description="Helical" evidence="6">
    <location>
        <begin position="85"/>
        <end position="108"/>
    </location>
</feature>
<comment type="subcellular location">
    <subcellularLocation>
        <location evidence="1 6">Membrane</location>
        <topology evidence="1 6">Multi-pass membrane protein</topology>
    </subcellularLocation>
</comment>
<reference evidence="7" key="1">
    <citation type="submission" date="2016-11" db="EMBL/GenBank/DDBJ databases">
        <title>Venom-gland transcriptomics and venom proteomics of the black-back scorpion (Hadrurus spadix) reveal detectability challenges and an unexplored realm of animal toxin diversity.</title>
        <authorList>
            <person name="Rokyta D.R."/>
            <person name="Ward M.J."/>
        </authorList>
    </citation>
    <scope>NUCLEOTIDE SEQUENCE</scope>
    <source>
        <tissue evidence="7">Venom gland</tissue>
    </source>
</reference>
<name>A0A1W7RAS4_9SCOR</name>
<proteinExistence type="inferred from homology"/>